<gene>
    <name evidence="8" type="ORF">K504DRAFT_456904</name>
</gene>
<evidence type="ECO:0000313" key="9">
    <source>
        <dbReference type="Proteomes" id="UP000799428"/>
    </source>
</evidence>
<keyword evidence="3 7" id="KW-1133">Transmembrane helix</keyword>
<dbReference type="OrthoDB" id="77878at2759"/>
<comment type="similarity">
    <text evidence="1">Belongs to the TMEM53 family.</text>
</comment>
<protein>
    <recommendedName>
        <fullName evidence="10">DUF829-domain-containing protein</fullName>
    </recommendedName>
</protein>
<keyword evidence="4 7" id="KW-0472">Membrane</keyword>
<keyword evidence="5" id="KW-0539">Nucleus</keyword>
<evidence type="ECO:0000256" key="2">
    <source>
        <dbReference type="ARBA" id="ARBA00022692"/>
    </source>
</evidence>
<name>A0A6G1KPE1_9PLEO</name>
<evidence type="ECO:0000256" key="6">
    <source>
        <dbReference type="ARBA" id="ARBA00034303"/>
    </source>
</evidence>
<dbReference type="PANTHER" id="PTHR12265">
    <property type="entry name" value="TRANSMEMBRANE PROTEIN 53"/>
    <property type="match status" value="1"/>
</dbReference>
<dbReference type="GO" id="GO:0005640">
    <property type="term" value="C:nuclear outer membrane"/>
    <property type="evidence" value="ECO:0007669"/>
    <property type="project" value="UniProtKB-SubCell"/>
</dbReference>
<sequence>MATTLTPSVVANPLSDFEVIGHNTYLYTPESYTASSPLILFFSWMGAGPKHIAKYTVVYRRLFPNARIVLVRNFVLDAFSREFTYRSQQKPAREIVHEHIKSGGEVLVHHSSNGGGIQAVEFAKGWKTQYDEVLPMRAQIVDSGPGRGDWKRSHAAISQSLPKSGFWKMFGSAVIHLGLAFIFIFNKLAMRGNDNMMVAMSQEMNDPGIFNSRTPRVYLYSKADRMVKWEDVEGHADEAATKGWDVKKVRFETSPHVGHILEDEGKYWGAIADAWESGS</sequence>
<dbReference type="Proteomes" id="UP000799428">
    <property type="component" value="Unassembled WGS sequence"/>
</dbReference>
<dbReference type="Pfam" id="PF05705">
    <property type="entry name" value="DUF829"/>
    <property type="match status" value="1"/>
</dbReference>
<evidence type="ECO:0008006" key="10">
    <source>
        <dbReference type="Google" id="ProtNLM"/>
    </source>
</evidence>
<evidence type="ECO:0000256" key="7">
    <source>
        <dbReference type="SAM" id="Phobius"/>
    </source>
</evidence>
<dbReference type="InterPro" id="IPR008547">
    <property type="entry name" value="DUF829_TMEM53"/>
</dbReference>
<organism evidence="8 9">
    <name type="scientific">Pleomassaria siparia CBS 279.74</name>
    <dbReference type="NCBI Taxonomy" id="1314801"/>
    <lineage>
        <taxon>Eukaryota</taxon>
        <taxon>Fungi</taxon>
        <taxon>Dikarya</taxon>
        <taxon>Ascomycota</taxon>
        <taxon>Pezizomycotina</taxon>
        <taxon>Dothideomycetes</taxon>
        <taxon>Pleosporomycetidae</taxon>
        <taxon>Pleosporales</taxon>
        <taxon>Pleomassariaceae</taxon>
        <taxon>Pleomassaria</taxon>
    </lineage>
</organism>
<dbReference type="SUPFAM" id="SSF53474">
    <property type="entry name" value="alpha/beta-Hydrolases"/>
    <property type="match status" value="1"/>
</dbReference>
<dbReference type="EMBL" id="MU005764">
    <property type="protein sequence ID" value="KAF2714709.1"/>
    <property type="molecule type" value="Genomic_DNA"/>
</dbReference>
<reference evidence="8" key="1">
    <citation type="journal article" date="2020" name="Stud. Mycol.">
        <title>101 Dothideomycetes genomes: a test case for predicting lifestyles and emergence of pathogens.</title>
        <authorList>
            <person name="Haridas S."/>
            <person name="Albert R."/>
            <person name="Binder M."/>
            <person name="Bloem J."/>
            <person name="Labutti K."/>
            <person name="Salamov A."/>
            <person name="Andreopoulos B."/>
            <person name="Baker S."/>
            <person name="Barry K."/>
            <person name="Bills G."/>
            <person name="Bluhm B."/>
            <person name="Cannon C."/>
            <person name="Castanera R."/>
            <person name="Culley D."/>
            <person name="Daum C."/>
            <person name="Ezra D."/>
            <person name="Gonzalez J."/>
            <person name="Henrissat B."/>
            <person name="Kuo A."/>
            <person name="Liang C."/>
            <person name="Lipzen A."/>
            <person name="Lutzoni F."/>
            <person name="Magnuson J."/>
            <person name="Mondo S."/>
            <person name="Nolan M."/>
            <person name="Ohm R."/>
            <person name="Pangilinan J."/>
            <person name="Park H.-J."/>
            <person name="Ramirez L."/>
            <person name="Alfaro M."/>
            <person name="Sun H."/>
            <person name="Tritt A."/>
            <person name="Yoshinaga Y."/>
            <person name="Zwiers L.-H."/>
            <person name="Turgeon B."/>
            <person name="Goodwin S."/>
            <person name="Spatafora J."/>
            <person name="Crous P."/>
            <person name="Grigoriev I."/>
        </authorList>
    </citation>
    <scope>NUCLEOTIDE SEQUENCE</scope>
    <source>
        <strain evidence="8">CBS 279.74</strain>
    </source>
</reference>
<dbReference type="AlphaFoldDB" id="A0A6G1KPE1"/>
<evidence type="ECO:0000256" key="4">
    <source>
        <dbReference type="ARBA" id="ARBA00023136"/>
    </source>
</evidence>
<evidence type="ECO:0000256" key="3">
    <source>
        <dbReference type="ARBA" id="ARBA00022989"/>
    </source>
</evidence>
<evidence type="ECO:0000256" key="5">
    <source>
        <dbReference type="ARBA" id="ARBA00023242"/>
    </source>
</evidence>
<comment type="subcellular location">
    <subcellularLocation>
        <location evidence="6">Nucleus outer membrane</location>
        <topology evidence="6">Single-pass membrane protein</topology>
    </subcellularLocation>
</comment>
<keyword evidence="9" id="KW-1185">Reference proteome</keyword>
<evidence type="ECO:0000256" key="1">
    <source>
        <dbReference type="ARBA" id="ARBA00007387"/>
    </source>
</evidence>
<keyword evidence="2 7" id="KW-0812">Transmembrane</keyword>
<evidence type="ECO:0000313" key="8">
    <source>
        <dbReference type="EMBL" id="KAF2714709.1"/>
    </source>
</evidence>
<proteinExistence type="inferred from homology"/>
<feature type="transmembrane region" description="Helical" evidence="7">
    <location>
        <begin position="166"/>
        <end position="186"/>
    </location>
</feature>
<accession>A0A6G1KPE1</accession>
<dbReference type="InterPro" id="IPR029058">
    <property type="entry name" value="AB_hydrolase_fold"/>
</dbReference>
<dbReference type="PANTHER" id="PTHR12265:SF30">
    <property type="entry name" value="TRANSMEMBRANE PROTEIN 53"/>
    <property type="match status" value="1"/>
</dbReference>